<evidence type="ECO:0000256" key="1">
    <source>
        <dbReference type="SAM" id="MobiDB-lite"/>
    </source>
</evidence>
<dbReference type="EMBL" id="HBUE01276043">
    <property type="protein sequence ID" value="CAG6566434.1"/>
    <property type="molecule type" value="Transcribed_RNA"/>
</dbReference>
<protein>
    <submittedName>
        <fullName evidence="2">(northern house mosquito) hypothetical protein</fullName>
    </submittedName>
</protein>
<dbReference type="EMBL" id="HBUE01170646">
    <property type="protein sequence ID" value="CAG6514945.1"/>
    <property type="molecule type" value="Transcribed_RNA"/>
</dbReference>
<name>A0A8D8DUF4_CULPI</name>
<feature type="region of interest" description="Disordered" evidence="1">
    <location>
        <begin position="35"/>
        <end position="66"/>
    </location>
</feature>
<evidence type="ECO:0000313" key="2">
    <source>
        <dbReference type="EMBL" id="CAG6514945.1"/>
    </source>
</evidence>
<sequence length="109" mass="12104">MGRYNSRNLNSTTVCRHNQFHSSAWHSWKSFDPEVAAGQGRTPAQTGSTCPVRVRSDSDSSNSGGNPCHRLLCWGCIPWWCSAAWGGCMPALRMQRKEQSGGDMIQPYL</sequence>
<dbReference type="AlphaFoldDB" id="A0A8D8DUF4"/>
<accession>A0A8D8DUF4</accession>
<organism evidence="2">
    <name type="scientific">Culex pipiens</name>
    <name type="common">House mosquito</name>
    <dbReference type="NCBI Taxonomy" id="7175"/>
    <lineage>
        <taxon>Eukaryota</taxon>
        <taxon>Metazoa</taxon>
        <taxon>Ecdysozoa</taxon>
        <taxon>Arthropoda</taxon>
        <taxon>Hexapoda</taxon>
        <taxon>Insecta</taxon>
        <taxon>Pterygota</taxon>
        <taxon>Neoptera</taxon>
        <taxon>Endopterygota</taxon>
        <taxon>Diptera</taxon>
        <taxon>Nematocera</taxon>
        <taxon>Culicoidea</taxon>
        <taxon>Culicidae</taxon>
        <taxon>Culicinae</taxon>
        <taxon>Culicini</taxon>
        <taxon>Culex</taxon>
        <taxon>Culex</taxon>
    </lineage>
</organism>
<proteinExistence type="predicted"/>
<reference evidence="2" key="1">
    <citation type="submission" date="2021-05" db="EMBL/GenBank/DDBJ databases">
        <authorList>
            <person name="Alioto T."/>
            <person name="Alioto T."/>
            <person name="Gomez Garrido J."/>
        </authorList>
    </citation>
    <scope>NUCLEOTIDE SEQUENCE</scope>
</reference>